<keyword evidence="1" id="KW-0560">Oxidoreductase</keyword>
<dbReference type="GO" id="GO:0016627">
    <property type="term" value="F:oxidoreductase activity, acting on the CH-CH group of donors"/>
    <property type="evidence" value="ECO:0007669"/>
    <property type="project" value="TreeGrafter"/>
</dbReference>
<dbReference type="Proteomes" id="UP000035763">
    <property type="component" value="Unassembled WGS sequence"/>
</dbReference>
<organism evidence="3 4">
    <name type="scientific">Nostocoides australiense Ben110</name>
    <dbReference type="NCBI Taxonomy" id="1193182"/>
    <lineage>
        <taxon>Bacteria</taxon>
        <taxon>Bacillati</taxon>
        <taxon>Actinomycetota</taxon>
        <taxon>Actinomycetes</taxon>
        <taxon>Micrococcales</taxon>
        <taxon>Intrasporangiaceae</taxon>
        <taxon>Nostocoides</taxon>
    </lineage>
</organism>
<dbReference type="InterPro" id="IPR052019">
    <property type="entry name" value="F420H2_bilvrd_red/Heme_oxyg"/>
</dbReference>
<dbReference type="Gene3D" id="2.30.110.10">
    <property type="entry name" value="Electron Transport, Fmn-binding Protein, Chain A"/>
    <property type="match status" value="1"/>
</dbReference>
<evidence type="ECO:0000313" key="4">
    <source>
        <dbReference type="Proteomes" id="UP000035763"/>
    </source>
</evidence>
<keyword evidence="4" id="KW-1185">Reference proteome</keyword>
<comment type="caution">
    <text evidence="3">The sequence shown here is derived from an EMBL/GenBank/DDBJ whole genome shotgun (WGS) entry which is preliminary data.</text>
</comment>
<feature type="domain" description="Pyridoxamine 5'-phosphate oxidase N-terminal" evidence="2">
    <location>
        <begin position="8"/>
        <end position="103"/>
    </location>
</feature>
<dbReference type="GO" id="GO:0070967">
    <property type="term" value="F:coenzyme F420 binding"/>
    <property type="evidence" value="ECO:0007669"/>
    <property type="project" value="TreeGrafter"/>
</dbReference>
<sequence>MGYHRMTEDEVAAFLTALPARPGVLATTRNDGRPHAAPTWYDLDDDGTIVFNTGADTLEGRTLKRTRYASLTVQDDRPPFSFVTVAGRVDLIDDLNCARRVSATRRVSAGVLGVSRSLDDRGADSTAVLKGVC</sequence>
<dbReference type="OrthoDB" id="1094370at2"/>
<dbReference type="InterPro" id="IPR012349">
    <property type="entry name" value="Split_barrel_FMN-bd"/>
</dbReference>
<dbReference type="EMBL" id="CAJA01000025">
    <property type="protein sequence ID" value="CCH71937.1"/>
    <property type="molecule type" value="Genomic_DNA"/>
</dbReference>
<protein>
    <recommendedName>
        <fullName evidence="2">Pyridoxamine 5'-phosphate oxidase N-terminal domain-containing protein</fullName>
    </recommendedName>
</protein>
<gene>
    <name evidence="3" type="ORF">BN11_1200015</name>
</gene>
<name>W6JT62_9MICO</name>
<accession>W6JT62</accession>
<dbReference type="STRING" id="1193182.BN11_1200015"/>
<dbReference type="SUPFAM" id="SSF50475">
    <property type="entry name" value="FMN-binding split barrel"/>
    <property type="match status" value="1"/>
</dbReference>
<dbReference type="PANTHER" id="PTHR35176">
    <property type="entry name" value="HEME OXYGENASE HI_0854-RELATED"/>
    <property type="match status" value="1"/>
</dbReference>
<dbReference type="AlphaFoldDB" id="W6JT62"/>
<dbReference type="PANTHER" id="PTHR35176:SF1">
    <property type="entry name" value="F420H(2)-DEPENDENT BILIVERDIN REDUCTASE"/>
    <property type="match status" value="1"/>
</dbReference>
<proteinExistence type="predicted"/>
<dbReference type="GO" id="GO:0005829">
    <property type="term" value="C:cytosol"/>
    <property type="evidence" value="ECO:0007669"/>
    <property type="project" value="TreeGrafter"/>
</dbReference>
<evidence type="ECO:0000256" key="1">
    <source>
        <dbReference type="ARBA" id="ARBA00023002"/>
    </source>
</evidence>
<reference evidence="3 4" key="1">
    <citation type="journal article" date="2013" name="ISME J.">
        <title>A metabolic model for members of the genus Tetrasphaera involved in enhanced biological phosphorus removal.</title>
        <authorList>
            <person name="Kristiansen R."/>
            <person name="Nguyen H.T.T."/>
            <person name="Saunders A.M."/>
            <person name="Nielsen J.L."/>
            <person name="Wimmer R."/>
            <person name="Le V.Q."/>
            <person name="McIlroy S.J."/>
            <person name="Petrovski S."/>
            <person name="Seviour R.J."/>
            <person name="Calteau A."/>
            <person name="Nielsen K.L."/>
            <person name="Nielsen P.H."/>
        </authorList>
    </citation>
    <scope>NUCLEOTIDE SEQUENCE [LARGE SCALE GENOMIC DNA]</scope>
    <source>
        <strain evidence="3 4">Ben110</strain>
    </source>
</reference>
<evidence type="ECO:0000313" key="3">
    <source>
        <dbReference type="EMBL" id="CCH71937.1"/>
    </source>
</evidence>
<dbReference type="InterPro" id="IPR011576">
    <property type="entry name" value="Pyridox_Oxase_N"/>
</dbReference>
<evidence type="ECO:0000259" key="2">
    <source>
        <dbReference type="Pfam" id="PF01243"/>
    </source>
</evidence>
<dbReference type="Pfam" id="PF01243">
    <property type="entry name" value="PNPOx_N"/>
    <property type="match status" value="1"/>
</dbReference>